<evidence type="ECO:0000256" key="1">
    <source>
        <dbReference type="SAM" id="MobiDB-lite"/>
    </source>
</evidence>
<dbReference type="PANTHER" id="PTHR37490">
    <property type="entry name" value="EXPRESSED PROTEIN"/>
    <property type="match status" value="1"/>
</dbReference>
<reference evidence="2 3" key="1">
    <citation type="submission" date="2024-07" db="EMBL/GenBank/DDBJ databases">
        <title>Draft sequence of the Neodothiora populina.</title>
        <authorList>
            <person name="Drown D.D."/>
            <person name="Schuette U.S."/>
            <person name="Buechlein A.B."/>
            <person name="Rusch D.R."/>
            <person name="Winton L.W."/>
            <person name="Adams G.A."/>
        </authorList>
    </citation>
    <scope>NUCLEOTIDE SEQUENCE [LARGE SCALE GENOMIC DNA]</scope>
    <source>
        <strain evidence="2 3">CPC 39397</strain>
    </source>
</reference>
<dbReference type="PANTHER" id="PTHR37490:SF2">
    <property type="match status" value="1"/>
</dbReference>
<name>A0ABR3P4H4_9PEZI</name>
<keyword evidence="3" id="KW-1185">Reference proteome</keyword>
<dbReference type="InterPro" id="IPR021838">
    <property type="entry name" value="DUF3431"/>
</dbReference>
<sequence>MSRLGVDQVPEVNENSESEPILSALRSSSTLVGAPAAASPTTMSQDVTYDKTVVIGTLESEDTAWVDKLTNWHPAVYHVENTTMPLHTAANKGREANVYLTYIIDNYDRLPVTIAFVHSHEDGYPRAWHTDAKDHSNAQSLNSLNIDFVQRNGYTNLCCIATPGCPDELQPFRQHSQGLCDDHCEAEKVYAAAWRHIFENDEVPTIIGTPSCAQFAVSREQVLERPRVLYMRAHQWLMATDLEDSISGRVFEYMWHIMFGQEAVNCYSLSQCYQDVYNRSYKEKARS</sequence>
<protein>
    <submittedName>
        <fullName evidence="2">Uncharacterized protein</fullName>
    </submittedName>
</protein>
<dbReference type="RefSeq" id="XP_069197079.1">
    <property type="nucleotide sequence ID" value="XM_069348211.1"/>
</dbReference>
<gene>
    <name evidence="2" type="ORF">AAFC00_004932</name>
</gene>
<dbReference type="GeneID" id="95978632"/>
<feature type="region of interest" description="Disordered" evidence="1">
    <location>
        <begin position="1"/>
        <end position="21"/>
    </location>
</feature>
<accession>A0ABR3P4H4</accession>
<proteinExistence type="predicted"/>
<organism evidence="2 3">
    <name type="scientific">Neodothiora populina</name>
    <dbReference type="NCBI Taxonomy" id="2781224"/>
    <lineage>
        <taxon>Eukaryota</taxon>
        <taxon>Fungi</taxon>
        <taxon>Dikarya</taxon>
        <taxon>Ascomycota</taxon>
        <taxon>Pezizomycotina</taxon>
        <taxon>Dothideomycetes</taxon>
        <taxon>Dothideomycetidae</taxon>
        <taxon>Dothideales</taxon>
        <taxon>Dothioraceae</taxon>
        <taxon>Neodothiora</taxon>
    </lineage>
</organism>
<comment type="caution">
    <text evidence="2">The sequence shown here is derived from an EMBL/GenBank/DDBJ whole genome shotgun (WGS) entry which is preliminary data.</text>
</comment>
<evidence type="ECO:0000313" key="2">
    <source>
        <dbReference type="EMBL" id="KAL1297397.1"/>
    </source>
</evidence>
<evidence type="ECO:0000313" key="3">
    <source>
        <dbReference type="Proteomes" id="UP001562354"/>
    </source>
</evidence>
<dbReference type="Proteomes" id="UP001562354">
    <property type="component" value="Unassembled WGS sequence"/>
</dbReference>
<dbReference type="EMBL" id="JBFMKM010000016">
    <property type="protein sequence ID" value="KAL1297397.1"/>
    <property type="molecule type" value="Genomic_DNA"/>
</dbReference>
<dbReference type="Pfam" id="PF11913">
    <property type="entry name" value="DUF3431"/>
    <property type="match status" value="1"/>
</dbReference>